<evidence type="ECO:0000256" key="5">
    <source>
        <dbReference type="ARBA" id="ARBA00022777"/>
    </source>
</evidence>
<dbReference type="InterPro" id="IPR004358">
    <property type="entry name" value="Sig_transdc_His_kin-like_C"/>
</dbReference>
<organism evidence="9 10">
    <name type="scientific">Seonamhaeicola maritimus</name>
    <dbReference type="NCBI Taxonomy" id="2591822"/>
    <lineage>
        <taxon>Bacteria</taxon>
        <taxon>Pseudomonadati</taxon>
        <taxon>Bacteroidota</taxon>
        <taxon>Flavobacteriia</taxon>
        <taxon>Flavobacteriales</taxon>
        <taxon>Flavobacteriaceae</taxon>
    </lineage>
</organism>
<evidence type="ECO:0000259" key="8">
    <source>
        <dbReference type="PROSITE" id="PS50109"/>
    </source>
</evidence>
<dbReference type="GO" id="GO:0004721">
    <property type="term" value="F:phosphoprotein phosphatase activity"/>
    <property type="evidence" value="ECO:0007669"/>
    <property type="project" value="TreeGrafter"/>
</dbReference>
<dbReference type="SMART" id="SM00387">
    <property type="entry name" value="HATPase_c"/>
    <property type="match status" value="1"/>
</dbReference>
<evidence type="ECO:0000256" key="1">
    <source>
        <dbReference type="ARBA" id="ARBA00000085"/>
    </source>
</evidence>
<evidence type="ECO:0000256" key="3">
    <source>
        <dbReference type="ARBA" id="ARBA00022553"/>
    </source>
</evidence>
<dbReference type="InterPro" id="IPR036890">
    <property type="entry name" value="HATPase_C_sf"/>
</dbReference>
<keyword evidence="5 9" id="KW-0418">Kinase</keyword>
<dbReference type="SUPFAM" id="SSF47384">
    <property type="entry name" value="Homodimeric domain of signal transducing histidine kinase"/>
    <property type="match status" value="1"/>
</dbReference>
<dbReference type="InterPro" id="IPR036097">
    <property type="entry name" value="HisK_dim/P_sf"/>
</dbReference>
<dbReference type="FunFam" id="3.30.565.10:FF:000006">
    <property type="entry name" value="Sensor histidine kinase WalK"/>
    <property type="match status" value="1"/>
</dbReference>
<comment type="caution">
    <text evidence="9">The sequence shown here is derived from an EMBL/GenBank/DDBJ whole genome shotgun (WGS) entry which is preliminary data.</text>
</comment>
<evidence type="ECO:0000256" key="7">
    <source>
        <dbReference type="SAM" id="Phobius"/>
    </source>
</evidence>
<dbReference type="GO" id="GO:0005886">
    <property type="term" value="C:plasma membrane"/>
    <property type="evidence" value="ECO:0007669"/>
    <property type="project" value="TreeGrafter"/>
</dbReference>
<keyword evidence="4" id="KW-0808">Transferase</keyword>
<dbReference type="Pfam" id="PF00512">
    <property type="entry name" value="HisKA"/>
    <property type="match status" value="1"/>
</dbReference>
<dbReference type="InterPro" id="IPR003594">
    <property type="entry name" value="HATPase_dom"/>
</dbReference>
<evidence type="ECO:0000256" key="4">
    <source>
        <dbReference type="ARBA" id="ARBA00022679"/>
    </source>
</evidence>
<dbReference type="OrthoDB" id="1933776at2"/>
<keyword evidence="7" id="KW-1133">Transmembrane helix</keyword>
<accession>A0A5C7GK71</accession>
<keyword evidence="10" id="KW-1185">Reference proteome</keyword>
<dbReference type="SMART" id="SM00388">
    <property type="entry name" value="HisKA"/>
    <property type="match status" value="1"/>
</dbReference>
<sequence>MSGKTIRLIIAIMLLTLGALFVTQGYWFNKSFRLEERQFDEKLNVALRNVADRLLKQDNDSLSRIAPVVKLSSNEFYVRTECYFNIKSLDSILKNEFSIRDIDINYDYLILKSVSNEIILGNTLSSAFDTSEAACLERTDGRENVDFKVRVNNKTTYLLGAMGIWMYSSITLLLVLAVFTFIVISIIKGKKLALLKKDFVNNMTHELKTPIANISVASEALRNKEMNEVKRKQYADIIYKENEKLHGLVDKVMQISSLEKEEDTFSFEELNIHEIISTITSSFGPVVLSKNGIINHDLKANNFKVIGDKTHLSNAISNLIDNAIKYSNNVLEIVVKSKNRKDGILLEITDKGIGVAKENQHKIFDRFFREESGDLHNTKGYGLGLSYVKFIVEKHNGAITFNSAKDLGSTFSIFLPQ</sequence>
<dbReference type="InterPro" id="IPR050351">
    <property type="entry name" value="BphY/WalK/GraS-like"/>
</dbReference>
<dbReference type="InterPro" id="IPR005467">
    <property type="entry name" value="His_kinase_dom"/>
</dbReference>
<dbReference type="Gene3D" id="1.10.287.130">
    <property type="match status" value="1"/>
</dbReference>
<dbReference type="CDD" id="cd00075">
    <property type="entry name" value="HATPase"/>
    <property type="match status" value="1"/>
</dbReference>
<dbReference type="EC" id="2.7.13.3" evidence="2"/>
<dbReference type="PANTHER" id="PTHR45453">
    <property type="entry name" value="PHOSPHATE REGULON SENSOR PROTEIN PHOR"/>
    <property type="match status" value="1"/>
</dbReference>
<dbReference type="SUPFAM" id="SSF55874">
    <property type="entry name" value="ATPase domain of HSP90 chaperone/DNA topoisomerase II/histidine kinase"/>
    <property type="match status" value="1"/>
</dbReference>
<dbReference type="CDD" id="cd00082">
    <property type="entry name" value="HisKA"/>
    <property type="match status" value="1"/>
</dbReference>
<proteinExistence type="predicted"/>
<feature type="transmembrane region" description="Helical" evidence="7">
    <location>
        <begin position="7"/>
        <end position="27"/>
    </location>
</feature>
<dbReference type="PROSITE" id="PS50109">
    <property type="entry name" value="HIS_KIN"/>
    <property type="match status" value="1"/>
</dbReference>
<dbReference type="Pfam" id="PF02518">
    <property type="entry name" value="HATPase_c"/>
    <property type="match status" value="1"/>
</dbReference>
<evidence type="ECO:0000256" key="2">
    <source>
        <dbReference type="ARBA" id="ARBA00012438"/>
    </source>
</evidence>
<dbReference type="AlphaFoldDB" id="A0A5C7GK71"/>
<dbReference type="Proteomes" id="UP000321080">
    <property type="component" value="Unassembled WGS sequence"/>
</dbReference>
<protein>
    <recommendedName>
        <fullName evidence="2">histidine kinase</fullName>
        <ecNumber evidence="2">2.7.13.3</ecNumber>
    </recommendedName>
</protein>
<feature type="transmembrane region" description="Helical" evidence="7">
    <location>
        <begin position="164"/>
        <end position="187"/>
    </location>
</feature>
<feature type="domain" description="Histidine kinase" evidence="8">
    <location>
        <begin position="202"/>
        <end position="417"/>
    </location>
</feature>
<keyword evidence="7" id="KW-0812">Transmembrane</keyword>
<dbReference type="RefSeq" id="WP_147766321.1">
    <property type="nucleotide sequence ID" value="NZ_VRKQ01000008.1"/>
</dbReference>
<evidence type="ECO:0000313" key="10">
    <source>
        <dbReference type="Proteomes" id="UP000321080"/>
    </source>
</evidence>
<comment type="catalytic activity">
    <reaction evidence="1">
        <text>ATP + protein L-histidine = ADP + protein N-phospho-L-histidine.</text>
        <dbReference type="EC" id="2.7.13.3"/>
    </reaction>
</comment>
<gene>
    <name evidence="9" type="ORF">FUA22_02830</name>
</gene>
<name>A0A5C7GK71_9FLAO</name>
<evidence type="ECO:0000313" key="9">
    <source>
        <dbReference type="EMBL" id="TXG38839.1"/>
    </source>
</evidence>
<keyword evidence="6" id="KW-0902">Two-component regulatory system</keyword>
<reference evidence="9 10" key="1">
    <citation type="submission" date="2019-08" db="EMBL/GenBank/DDBJ databases">
        <title>Seonamhaeicola sediminis sp. nov., isolated from marine sediment.</title>
        <authorList>
            <person name="Cao W.R."/>
        </authorList>
    </citation>
    <scope>NUCLEOTIDE SEQUENCE [LARGE SCALE GENOMIC DNA]</scope>
    <source>
        <strain evidence="9 10">1505</strain>
    </source>
</reference>
<keyword evidence="3" id="KW-0597">Phosphoprotein</keyword>
<dbReference type="GO" id="GO:0016036">
    <property type="term" value="P:cellular response to phosphate starvation"/>
    <property type="evidence" value="ECO:0007669"/>
    <property type="project" value="TreeGrafter"/>
</dbReference>
<evidence type="ECO:0000256" key="6">
    <source>
        <dbReference type="ARBA" id="ARBA00023012"/>
    </source>
</evidence>
<dbReference type="PANTHER" id="PTHR45453:SF1">
    <property type="entry name" value="PHOSPHATE REGULON SENSOR PROTEIN PHOR"/>
    <property type="match status" value="1"/>
</dbReference>
<keyword evidence="7" id="KW-0472">Membrane</keyword>
<dbReference type="InterPro" id="IPR003661">
    <property type="entry name" value="HisK_dim/P_dom"/>
</dbReference>
<dbReference type="GO" id="GO:0000155">
    <property type="term" value="F:phosphorelay sensor kinase activity"/>
    <property type="evidence" value="ECO:0007669"/>
    <property type="project" value="InterPro"/>
</dbReference>
<dbReference type="Gene3D" id="3.30.565.10">
    <property type="entry name" value="Histidine kinase-like ATPase, C-terminal domain"/>
    <property type="match status" value="1"/>
</dbReference>
<dbReference type="PRINTS" id="PR00344">
    <property type="entry name" value="BCTRLSENSOR"/>
</dbReference>
<dbReference type="EMBL" id="VRKQ01000008">
    <property type="protein sequence ID" value="TXG38839.1"/>
    <property type="molecule type" value="Genomic_DNA"/>
</dbReference>